<sequence>MVGDGLLKGISDGFSYLGMGKYDVDVKAKADERRVENDGSEVERDEQSEVLRFWHLATRDYLVNLVSSYTSKSSENLSYRENCLNVTVLLCFFMWRTHLSSFLYGTEVLAFSNS</sequence>
<accession>A0A7J6VVE2</accession>
<name>A0A7J6VVE2_THATH</name>
<dbReference type="Proteomes" id="UP000554482">
    <property type="component" value="Unassembled WGS sequence"/>
</dbReference>
<protein>
    <submittedName>
        <fullName evidence="1">Uncharacterized protein</fullName>
    </submittedName>
</protein>
<dbReference type="AlphaFoldDB" id="A0A7J6VVE2"/>
<proteinExistence type="predicted"/>
<comment type="caution">
    <text evidence="1">The sequence shown here is derived from an EMBL/GenBank/DDBJ whole genome shotgun (WGS) entry which is preliminary data.</text>
</comment>
<evidence type="ECO:0000313" key="1">
    <source>
        <dbReference type="EMBL" id="KAF5189059.1"/>
    </source>
</evidence>
<organism evidence="1 2">
    <name type="scientific">Thalictrum thalictroides</name>
    <name type="common">Rue-anemone</name>
    <name type="synonym">Anemone thalictroides</name>
    <dbReference type="NCBI Taxonomy" id="46969"/>
    <lineage>
        <taxon>Eukaryota</taxon>
        <taxon>Viridiplantae</taxon>
        <taxon>Streptophyta</taxon>
        <taxon>Embryophyta</taxon>
        <taxon>Tracheophyta</taxon>
        <taxon>Spermatophyta</taxon>
        <taxon>Magnoliopsida</taxon>
        <taxon>Ranunculales</taxon>
        <taxon>Ranunculaceae</taxon>
        <taxon>Thalictroideae</taxon>
        <taxon>Thalictrum</taxon>
    </lineage>
</organism>
<reference evidence="1 2" key="1">
    <citation type="submission" date="2020-06" db="EMBL/GenBank/DDBJ databases">
        <title>Transcriptomic and genomic resources for Thalictrum thalictroides and T. hernandezii: Facilitating candidate gene discovery in an emerging model plant lineage.</title>
        <authorList>
            <person name="Arias T."/>
            <person name="Riano-Pachon D.M."/>
            <person name="Di Stilio V.S."/>
        </authorList>
    </citation>
    <scope>NUCLEOTIDE SEQUENCE [LARGE SCALE GENOMIC DNA]</scope>
    <source>
        <strain evidence="2">cv. WT478/WT964</strain>
        <tissue evidence="1">Leaves</tissue>
    </source>
</reference>
<keyword evidence="2" id="KW-1185">Reference proteome</keyword>
<gene>
    <name evidence="1" type="ORF">FRX31_021355</name>
</gene>
<feature type="non-terminal residue" evidence="1">
    <location>
        <position position="114"/>
    </location>
</feature>
<dbReference type="EMBL" id="JABWDY010026011">
    <property type="protein sequence ID" value="KAF5189059.1"/>
    <property type="molecule type" value="Genomic_DNA"/>
</dbReference>
<evidence type="ECO:0000313" key="2">
    <source>
        <dbReference type="Proteomes" id="UP000554482"/>
    </source>
</evidence>